<dbReference type="SUPFAM" id="SSF51905">
    <property type="entry name" value="FAD/NAD(P)-binding domain"/>
    <property type="match status" value="1"/>
</dbReference>
<dbReference type="SUPFAM" id="SSF103025">
    <property type="entry name" value="Folate-binding domain"/>
    <property type="match status" value="1"/>
</dbReference>
<dbReference type="Pfam" id="PF16350">
    <property type="entry name" value="FAO_M"/>
    <property type="match status" value="1"/>
</dbReference>
<dbReference type="Proteomes" id="UP000265848">
    <property type="component" value="Unassembled WGS sequence"/>
</dbReference>
<dbReference type="PANTHER" id="PTHR43757:SF15">
    <property type="entry name" value="PYRUVATE DEHYDROGENASE PHOSPHATASE REGULATORY SUBUNIT, MITOCHONDRIAL-LIKE"/>
    <property type="match status" value="1"/>
</dbReference>
<dbReference type="EMBL" id="QWJJ01000003">
    <property type="protein sequence ID" value="RII40057.1"/>
    <property type="molecule type" value="Genomic_DNA"/>
</dbReference>
<dbReference type="InterPro" id="IPR006222">
    <property type="entry name" value="GCVT_N"/>
</dbReference>
<evidence type="ECO:0000259" key="6">
    <source>
        <dbReference type="Pfam" id="PF16350"/>
    </source>
</evidence>
<dbReference type="Gene3D" id="3.30.1360.120">
    <property type="entry name" value="Probable tRNA modification gtpase trme, domain 1"/>
    <property type="match status" value="1"/>
</dbReference>
<dbReference type="PANTHER" id="PTHR43757">
    <property type="entry name" value="AMINOMETHYLTRANSFERASE"/>
    <property type="match status" value="1"/>
</dbReference>
<accession>A0A399J681</accession>
<dbReference type="OrthoDB" id="7156675at2"/>
<evidence type="ECO:0000259" key="5">
    <source>
        <dbReference type="Pfam" id="PF08669"/>
    </source>
</evidence>
<dbReference type="RefSeq" id="WP_119397936.1">
    <property type="nucleotide sequence ID" value="NZ_QWJJ01000003.1"/>
</dbReference>
<dbReference type="Gene3D" id="3.30.70.1400">
    <property type="entry name" value="Aminomethyltransferase beta-barrel domains"/>
    <property type="match status" value="1"/>
</dbReference>
<feature type="domain" description="FAD dependent oxidoreductase" evidence="3">
    <location>
        <begin position="11"/>
        <end position="375"/>
    </location>
</feature>
<gene>
    <name evidence="7" type="ORF">DL237_05080</name>
</gene>
<dbReference type="SUPFAM" id="SSF54373">
    <property type="entry name" value="FAD-linked reductases, C-terminal domain"/>
    <property type="match status" value="1"/>
</dbReference>
<keyword evidence="2" id="KW-0560">Oxidoreductase</keyword>
<proteinExistence type="inferred from homology"/>
<dbReference type="SUPFAM" id="SSF101790">
    <property type="entry name" value="Aminomethyltransferase beta-barrel domain"/>
    <property type="match status" value="1"/>
</dbReference>
<dbReference type="Pfam" id="PF08669">
    <property type="entry name" value="GCV_T_C"/>
    <property type="match status" value="1"/>
</dbReference>
<evidence type="ECO:0000313" key="8">
    <source>
        <dbReference type="Proteomes" id="UP000265848"/>
    </source>
</evidence>
<protein>
    <submittedName>
        <fullName evidence="7">FAD-dependent oxidoreductase</fullName>
    </submittedName>
</protein>
<dbReference type="InterPro" id="IPR036188">
    <property type="entry name" value="FAD/NAD-bd_sf"/>
</dbReference>
<evidence type="ECO:0000256" key="2">
    <source>
        <dbReference type="ARBA" id="ARBA00023002"/>
    </source>
</evidence>
<reference evidence="7 8" key="1">
    <citation type="submission" date="2018-08" db="EMBL/GenBank/DDBJ databases">
        <title>Pseudooceanicola sediminis CY03 in the family Rhodobacteracea.</title>
        <authorList>
            <person name="Zhang Y.-J."/>
        </authorList>
    </citation>
    <scope>NUCLEOTIDE SEQUENCE [LARGE SCALE GENOMIC DNA]</scope>
    <source>
        <strain evidence="7 8">CY03</strain>
    </source>
</reference>
<dbReference type="InterPro" id="IPR013977">
    <property type="entry name" value="GcvT_C"/>
</dbReference>
<sequence>MTTPVPTKARAVIIGGGIAGCSTAYHLARMGWTDVVLLERKQLTSGTTWHAAGLIAQLRATKNMTRLSKYSQELYGGLEDETGIATGFRRNGSITMALTRERHEEIRRQASMARAFGVEVEHLSEPDLRALYPQLNTDGFAGAVHLPSDGQGDPGNIALALAKGARMRGAQTLEHIRVTQIHETMRGGQRAVSGVSWQRDGDGETGFIAADFVVNCAGMWAAELGRQNNVNVPLQACEHFYIVTENIPGLGQLPTLRVPDECAYYKEDAGKILLGAFEPVAKPWGMNGIPAGFCFDQLPEDFDHFEPILEQAVNRVPLLQSAGIHTFFNGPESFTPDDAYHLGEAPELRGYFVAAGFNSVGIQSSGGAGMALAHWMEHGYPPFDLSDVDIRRMQPFMGNRTYLVDRARETLGLLYADHFPYRQKATARGVRRAPFHDLLATRGAVFGETAGWERANWFATPGQTPAYEYSWQRQNWFDNSAAEHLAIRENVGLYDMSSFGKILVDGRDAETFLNNICGAEMAVPTGRIVYTQFLNPLGGVEADVTVTRLSETRYMVVTPAATTVRDMSWMTRHRGDFAVSLFAATAAEAVLCVMGPRSRALLQAAAPWHDWSNDSHPFGTARQIEIGLGLARAHRVSYVGELGWELYVDTDQAAHVLEHLLQVGAAFDLKLCGLHAMDSCRLEKGFRHFGHDITPEDHVLEAGLGFAVRTAKPAFIGRDAVLRRKEAGLTRRMLQFHLRDPGPLLYHAEPILRDGVIVGDLSSGAYGHTLGSAVGLGYVPCAGSDGVDDLLSAHYEIEIAGQRFAAEASLRPMYDPTSARARA</sequence>
<dbReference type="Gene3D" id="3.30.9.10">
    <property type="entry name" value="D-Amino Acid Oxidase, subunit A, domain 2"/>
    <property type="match status" value="1"/>
</dbReference>
<dbReference type="InterPro" id="IPR032503">
    <property type="entry name" value="FAO_M"/>
</dbReference>
<dbReference type="InterPro" id="IPR027266">
    <property type="entry name" value="TrmE/GcvT-like"/>
</dbReference>
<dbReference type="Pfam" id="PF01266">
    <property type="entry name" value="DAO"/>
    <property type="match status" value="1"/>
</dbReference>
<comment type="similarity">
    <text evidence="1">Belongs to the GcvT family.</text>
</comment>
<dbReference type="InterPro" id="IPR006076">
    <property type="entry name" value="FAD-dep_OxRdtase"/>
</dbReference>
<feature type="domain" description="Aminomethyltransferase C-terminal" evidence="5">
    <location>
        <begin position="731"/>
        <end position="815"/>
    </location>
</feature>
<dbReference type="Gene3D" id="3.50.50.60">
    <property type="entry name" value="FAD/NAD(P)-binding domain"/>
    <property type="match status" value="1"/>
</dbReference>
<dbReference type="Gene3D" id="2.40.30.110">
    <property type="entry name" value="Aminomethyltransferase beta-barrel domains"/>
    <property type="match status" value="1"/>
</dbReference>
<keyword evidence="8" id="KW-1185">Reference proteome</keyword>
<dbReference type="InterPro" id="IPR028896">
    <property type="entry name" value="GcvT/YgfZ/DmdA"/>
</dbReference>
<evidence type="ECO:0000256" key="1">
    <source>
        <dbReference type="ARBA" id="ARBA00008609"/>
    </source>
</evidence>
<feature type="domain" description="FAD dependent oxidoreductase central" evidence="6">
    <location>
        <begin position="378"/>
        <end position="432"/>
    </location>
</feature>
<organism evidence="7 8">
    <name type="scientific">Pseudooceanicola sediminis</name>
    <dbReference type="NCBI Taxonomy" id="2211117"/>
    <lineage>
        <taxon>Bacteria</taxon>
        <taxon>Pseudomonadati</taxon>
        <taxon>Pseudomonadota</taxon>
        <taxon>Alphaproteobacteria</taxon>
        <taxon>Rhodobacterales</taxon>
        <taxon>Paracoccaceae</taxon>
        <taxon>Pseudooceanicola</taxon>
    </lineage>
</organism>
<name>A0A399J681_9RHOB</name>
<feature type="domain" description="GCVT N-terminal" evidence="4">
    <location>
        <begin position="435"/>
        <end position="712"/>
    </location>
</feature>
<dbReference type="InterPro" id="IPR029043">
    <property type="entry name" value="GcvT/YgfZ_C"/>
</dbReference>
<dbReference type="Pfam" id="PF01571">
    <property type="entry name" value="GCV_T"/>
    <property type="match status" value="1"/>
</dbReference>
<dbReference type="AlphaFoldDB" id="A0A399J681"/>
<evidence type="ECO:0000259" key="4">
    <source>
        <dbReference type="Pfam" id="PF01571"/>
    </source>
</evidence>
<comment type="caution">
    <text evidence="7">The sequence shown here is derived from an EMBL/GenBank/DDBJ whole genome shotgun (WGS) entry which is preliminary data.</text>
</comment>
<evidence type="ECO:0000259" key="3">
    <source>
        <dbReference type="Pfam" id="PF01266"/>
    </source>
</evidence>
<dbReference type="GO" id="GO:0016491">
    <property type="term" value="F:oxidoreductase activity"/>
    <property type="evidence" value="ECO:0007669"/>
    <property type="project" value="UniProtKB-KW"/>
</dbReference>
<evidence type="ECO:0000313" key="7">
    <source>
        <dbReference type="EMBL" id="RII40057.1"/>
    </source>
</evidence>